<keyword evidence="4 7" id="KW-0255">Endonuclease</keyword>
<keyword evidence="3 7" id="KW-0540">Nuclease</keyword>
<evidence type="ECO:0000313" key="9">
    <source>
        <dbReference type="Proteomes" id="UP000190852"/>
    </source>
</evidence>
<dbReference type="GO" id="GO:0001682">
    <property type="term" value="P:tRNA 5'-leader removal"/>
    <property type="evidence" value="ECO:0007669"/>
    <property type="project" value="UniProtKB-UniRule"/>
</dbReference>
<evidence type="ECO:0000256" key="5">
    <source>
        <dbReference type="ARBA" id="ARBA00022801"/>
    </source>
</evidence>
<reference evidence="9" key="1">
    <citation type="submission" date="2017-02" db="EMBL/GenBank/DDBJ databases">
        <authorList>
            <person name="Varghese N."/>
            <person name="Submissions S."/>
        </authorList>
    </citation>
    <scope>NUCLEOTIDE SEQUENCE [LARGE SCALE GENOMIC DNA]</scope>
    <source>
        <strain evidence="9">DSM 24967</strain>
    </source>
</reference>
<dbReference type="Gene3D" id="3.30.230.10">
    <property type="match status" value="1"/>
</dbReference>
<dbReference type="HAMAP" id="MF_00227">
    <property type="entry name" value="RNase_P"/>
    <property type="match status" value="1"/>
</dbReference>
<comment type="catalytic activity">
    <reaction evidence="7">
        <text>Endonucleolytic cleavage of RNA, removing 5'-extranucleotides from tRNA precursor.</text>
        <dbReference type="EC" id="3.1.26.5"/>
    </reaction>
</comment>
<dbReference type="AlphaFoldDB" id="A0A1T5A8F2"/>
<comment type="function">
    <text evidence="1 7">RNaseP catalyzes the removal of the 5'-leader sequence from pre-tRNA to produce the mature 5'-terminus. It can also cleave other RNA substrates such as 4.5S RNA. The protein component plays an auxiliary but essential role in vivo by binding to the 5'-leader sequence and broadening the substrate specificity of the ribozyme.</text>
</comment>
<protein>
    <recommendedName>
        <fullName evidence="7">Ribonuclease P protein component</fullName>
        <shortName evidence="7">RNase P protein</shortName>
        <shortName evidence="7">RNaseP protein</shortName>
        <ecNumber evidence="7">3.1.26.5</ecNumber>
    </recommendedName>
    <alternativeName>
        <fullName evidence="7">Protein C5</fullName>
    </alternativeName>
</protein>
<evidence type="ECO:0000256" key="7">
    <source>
        <dbReference type="HAMAP-Rule" id="MF_00227"/>
    </source>
</evidence>
<dbReference type="InterPro" id="IPR020539">
    <property type="entry name" value="RNase_P_CS"/>
</dbReference>
<evidence type="ECO:0000256" key="2">
    <source>
        <dbReference type="ARBA" id="ARBA00022694"/>
    </source>
</evidence>
<accession>A0A1T5A8F2</accession>
<comment type="similarity">
    <text evidence="7">Belongs to the RnpA family.</text>
</comment>
<name>A0A1T5A8F2_9BACT</name>
<keyword evidence="6 7" id="KW-0694">RNA-binding</keyword>
<evidence type="ECO:0000256" key="4">
    <source>
        <dbReference type="ARBA" id="ARBA00022759"/>
    </source>
</evidence>
<comment type="subunit">
    <text evidence="7">Consists of a catalytic RNA component (M1 or rnpB) and a protein subunit.</text>
</comment>
<dbReference type="SUPFAM" id="SSF54211">
    <property type="entry name" value="Ribosomal protein S5 domain 2-like"/>
    <property type="match status" value="1"/>
</dbReference>
<dbReference type="RefSeq" id="WP_079682254.1">
    <property type="nucleotide sequence ID" value="NZ_FUYQ01000002.1"/>
</dbReference>
<dbReference type="GO" id="GO:0000049">
    <property type="term" value="F:tRNA binding"/>
    <property type="evidence" value="ECO:0007669"/>
    <property type="project" value="UniProtKB-UniRule"/>
</dbReference>
<dbReference type="EMBL" id="FUYQ01000002">
    <property type="protein sequence ID" value="SKB31139.1"/>
    <property type="molecule type" value="Genomic_DNA"/>
</dbReference>
<dbReference type="EC" id="3.1.26.5" evidence="7"/>
<keyword evidence="5 7" id="KW-0378">Hydrolase</keyword>
<dbReference type="Pfam" id="PF00825">
    <property type="entry name" value="Ribonuclease_P"/>
    <property type="match status" value="1"/>
</dbReference>
<dbReference type="InterPro" id="IPR000100">
    <property type="entry name" value="RNase_P"/>
</dbReference>
<keyword evidence="9" id="KW-1185">Reference proteome</keyword>
<dbReference type="InterPro" id="IPR020568">
    <property type="entry name" value="Ribosomal_Su5_D2-typ_SF"/>
</dbReference>
<evidence type="ECO:0000313" key="8">
    <source>
        <dbReference type="EMBL" id="SKB31139.1"/>
    </source>
</evidence>
<dbReference type="Proteomes" id="UP000190852">
    <property type="component" value="Unassembled WGS sequence"/>
</dbReference>
<dbReference type="GO" id="GO:0004526">
    <property type="term" value="F:ribonuclease P activity"/>
    <property type="evidence" value="ECO:0007669"/>
    <property type="project" value="UniProtKB-UniRule"/>
</dbReference>
<evidence type="ECO:0000256" key="3">
    <source>
        <dbReference type="ARBA" id="ARBA00022722"/>
    </source>
</evidence>
<evidence type="ECO:0000256" key="1">
    <source>
        <dbReference type="ARBA" id="ARBA00002663"/>
    </source>
</evidence>
<gene>
    <name evidence="7" type="primary">rnpA</name>
    <name evidence="8" type="ORF">SAMN05660349_00540</name>
</gene>
<evidence type="ECO:0000256" key="6">
    <source>
        <dbReference type="ARBA" id="ARBA00022884"/>
    </source>
</evidence>
<dbReference type="InterPro" id="IPR014721">
    <property type="entry name" value="Ribsml_uS5_D2-typ_fold_subgr"/>
</dbReference>
<keyword evidence="2 7" id="KW-0819">tRNA processing</keyword>
<dbReference type="PROSITE" id="PS00648">
    <property type="entry name" value="RIBONUCLEASE_P"/>
    <property type="match status" value="1"/>
</dbReference>
<sequence>MIDRRHTLSKEERLSWKRHIDLLFAEGRSFISFPLRVVYLPVEEKELPSRVAIMASVPKKKFKRANKRNLIKRQIRESYRIHKYDLIDPLQEKGTSMLVAFLYVDKEIRSFAEIEKSMIKALKALKDK</sequence>
<proteinExistence type="inferred from homology"/>
<organism evidence="8 9">
    <name type="scientific">Parabacteroides chartae</name>
    <dbReference type="NCBI Taxonomy" id="1037355"/>
    <lineage>
        <taxon>Bacteria</taxon>
        <taxon>Pseudomonadati</taxon>
        <taxon>Bacteroidota</taxon>
        <taxon>Bacteroidia</taxon>
        <taxon>Bacteroidales</taxon>
        <taxon>Tannerellaceae</taxon>
        <taxon>Parabacteroides</taxon>
    </lineage>
</organism>